<dbReference type="AlphaFoldDB" id="A0A1H8RWP1"/>
<dbReference type="InterPro" id="IPR036942">
    <property type="entry name" value="Beta-barrel_TonB_sf"/>
</dbReference>
<keyword evidence="3 14" id="KW-0813">Transport</keyword>
<evidence type="ECO:0000259" key="17">
    <source>
        <dbReference type="Pfam" id="PF00593"/>
    </source>
</evidence>
<feature type="domain" description="TonB-dependent receptor plug" evidence="18">
    <location>
        <begin position="80"/>
        <end position="184"/>
    </location>
</feature>
<evidence type="ECO:0000256" key="2">
    <source>
        <dbReference type="ARBA" id="ARBA00009810"/>
    </source>
</evidence>
<evidence type="ECO:0000256" key="9">
    <source>
        <dbReference type="ARBA" id="ARBA00023065"/>
    </source>
</evidence>
<keyword evidence="11 14" id="KW-0472">Membrane</keyword>
<dbReference type="InterPro" id="IPR039426">
    <property type="entry name" value="TonB-dep_rcpt-like"/>
</dbReference>
<evidence type="ECO:0000256" key="11">
    <source>
        <dbReference type="ARBA" id="ARBA00023136"/>
    </source>
</evidence>
<protein>
    <submittedName>
        <fullName evidence="19">Ferric hydroxamate uptake</fullName>
    </submittedName>
    <submittedName>
        <fullName evidence="20">Iron complex outermembrane recepter protein</fullName>
    </submittedName>
</protein>
<evidence type="ECO:0000256" key="1">
    <source>
        <dbReference type="ARBA" id="ARBA00004571"/>
    </source>
</evidence>
<dbReference type="Pfam" id="PF00593">
    <property type="entry name" value="TonB_dep_Rec_b-barrel"/>
    <property type="match status" value="1"/>
</dbReference>
<accession>A0A1H8RWP1</accession>
<dbReference type="NCBIfam" id="NF010651">
    <property type="entry name" value="PRK14050.1"/>
    <property type="match status" value="1"/>
</dbReference>
<gene>
    <name evidence="19" type="primary">fhuA_3</name>
    <name evidence="19" type="ORF">RTCCBAU85039_4306</name>
    <name evidence="20" type="ORF">SAMN05216228_102297</name>
</gene>
<dbReference type="PROSITE" id="PS52016">
    <property type="entry name" value="TONB_DEPENDENT_REC_3"/>
    <property type="match status" value="1"/>
</dbReference>
<dbReference type="SUPFAM" id="SSF56935">
    <property type="entry name" value="Porins"/>
    <property type="match status" value="1"/>
</dbReference>
<sequence length="734" mass="80006">MSGVVGMHKVEGFQRARKALSASAALIGVCAAWTAQAQTADTALAPIIVQGNTADNSAIGPVNGYVAKETRTGSKTDTPLNEIPQAVSVVGKQEMDDRGVVNKVDEALRYTPGVIAAPFGVDADTDWIYIRGFDATQTGVYLDGLQLFTYGFGGFQIDPFMLERVEVLKGPASVLYGGGNAGGIVNYVRKRPTDEPYVYTDVGINSDGNAFTGFDISDKLGKSDTVTYRLTGKIAGGDNYSDFSHDLRGFVMPQVTVSPDDGTTLTAWAYAGALNQVHVGNGFFPYVGTVVDAPFGKIDRDFFPGEPDIDTGRYDQQMGGCEFEHEFDSGITFTSNARYGHLQKYEVGPYAYGYVNTTDPLDPGYFQLNRLGFEGHSEVNTVAIDNRLEGDFQTGALDHEVMVGLDYKYYQLDNVQASTPATSIDPVNPVYGASQPINRIYSNQLITQQQLGIYAQDQIRFADGWLVTLNGRYDFVNTDTDNRPTAYSSTYSSYSYDTSAASGRIGIAYEFDNGLTPYASVGTFFNPTVAPSATPNNAPEEGEQYEVGLKYDPTFIDGTFTASLFHLNRRNVVVTDPATFLANQIGEVESRGIELEAKINLNDNWKLLGSFSYTDLEVKEDIVAAYVGKKPYLVPDKTAALWLDYTVTQGALEGMSIGGGVRYQGESWADRLNTLKVPDAAVFDAAIRYKKEGWEGSINVTNLFDKDYVKGCGGEFTCGYGDARTVLFRLSKTW</sequence>
<keyword evidence="22" id="KW-1185">Reference proteome</keyword>
<proteinExistence type="inferred from homology"/>
<comment type="subcellular location">
    <subcellularLocation>
        <location evidence="1 14">Cell outer membrane</location>
        <topology evidence="1 14">Multi-pass membrane protein</topology>
    </subcellularLocation>
</comment>
<keyword evidence="5" id="KW-0410">Iron transport</keyword>
<keyword evidence="10 15" id="KW-0798">TonB box</keyword>
<dbReference type="FunFam" id="2.170.130.10:FF:000001">
    <property type="entry name" value="Catecholate siderophore TonB-dependent receptor"/>
    <property type="match status" value="1"/>
</dbReference>
<evidence type="ECO:0000259" key="18">
    <source>
        <dbReference type="Pfam" id="PF07715"/>
    </source>
</evidence>
<dbReference type="Proteomes" id="UP000198939">
    <property type="component" value="Unassembled WGS sequence"/>
</dbReference>
<evidence type="ECO:0000256" key="14">
    <source>
        <dbReference type="PROSITE-ProRule" id="PRU01360"/>
    </source>
</evidence>
<comment type="similarity">
    <text evidence="2 14 15">Belongs to the TonB-dependent receptor family.</text>
</comment>
<dbReference type="Pfam" id="PF07715">
    <property type="entry name" value="Plug"/>
    <property type="match status" value="1"/>
</dbReference>
<reference evidence="21" key="2">
    <citation type="submission" date="2016-10" db="EMBL/GenBank/DDBJ databases">
        <authorList>
            <person name="Wibberg D."/>
        </authorList>
    </citation>
    <scope>NUCLEOTIDE SEQUENCE [LARGE SCALE GENOMIC DNA]</scope>
</reference>
<dbReference type="NCBIfam" id="TIGR01783">
    <property type="entry name" value="TonB-siderophor"/>
    <property type="match status" value="1"/>
</dbReference>
<evidence type="ECO:0000256" key="4">
    <source>
        <dbReference type="ARBA" id="ARBA00022452"/>
    </source>
</evidence>
<evidence type="ECO:0000313" key="20">
    <source>
        <dbReference type="EMBL" id="SEO70578.1"/>
    </source>
</evidence>
<keyword evidence="13 14" id="KW-0998">Cell outer membrane</keyword>
<evidence type="ECO:0000256" key="5">
    <source>
        <dbReference type="ARBA" id="ARBA00022496"/>
    </source>
</evidence>
<dbReference type="EMBL" id="FOCV01000022">
    <property type="protein sequence ID" value="SEO70578.1"/>
    <property type="molecule type" value="Genomic_DNA"/>
</dbReference>
<dbReference type="GO" id="GO:0009279">
    <property type="term" value="C:cell outer membrane"/>
    <property type="evidence" value="ECO:0007669"/>
    <property type="project" value="UniProtKB-SubCell"/>
</dbReference>
<evidence type="ECO:0000256" key="7">
    <source>
        <dbReference type="ARBA" id="ARBA00022729"/>
    </source>
</evidence>
<reference evidence="19" key="3">
    <citation type="submission" date="2016-10" db="EMBL/GenBank/DDBJ databases">
        <authorList>
            <person name="de Groot N.N."/>
        </authorList>
    </citation>
    <scope>NUCLEOTIDE SEQUENCE [LARGE SCALE GENOMIC DNA]</scope>
    <source>
        <strain evidence="19">CCBAU85039</strain>
    </source>
</reference>
<dbReference type="EMBL" id="FNXB01000025">
    <property type="protein sequence ID" value="SEI08258.1"/>
    <property type="molecule type" value="Genomic_DNA"/>
</dbReference>
<dbReference type="Gene3D" id="2.170.130.10">
    <property type="entry name" value="TonB-dependent receptor, plug domain"/>
    <property type="match status" value="1"/>
</dbReference>
<keyword evidence="6 14" id="KW-0812">Transmembrane</keyword>
<dbReference type="InterPro" id="IPR010105">
    <property type="entry name" value="TonB_sidphr_rcpt"/>
</dbReference>
<organism evidence="19 21">
    <name type="scientific">Rhizobium tibeticum</name>
    <dbReference type="NCBI Taxonomy" id="501024"/>
    <lineage>
        <taxon>Bacteria</taxon>
        <taxon>Pseudomonadati</taxon>
        <taxon>Pseudomonadota</taxon>
        <taxon>Alphaproteobacteria</taxon>
        <taxon>Hyphomicrobiales</taxon>
        <taxon>Rhizobiaceae</taxon>
        <taxon>Rhizobium/Agrobacterium group</taxon>
        <taxon>Rhizobium</taxon>
    </lineage>
</organism>
<dbReference type="PANTHER" id="PTHR32552">
    <property type="entry name" value="FERRICHROME IRON RECEPTOR-RELATED"/>
    <property type="match status" value="1"/>
</dbReference>
<dbReference type="GO" id="GO:0038023">
    <property type="term" value="F:signaling receptor activity"/>
    <property type="evidence" value="ECO:0007669"/>
    <property type="project" value="InterPro"/>
</dbReference>
<keyword evidence="9" id="KW-0406">Ion transport</keyword>
<feature type="chain" id="PRO_5030029778" evidence="16">
    <location>
        <begin position="38"/>
        <end position="734"/>
    </location>
</feature>
<evidence type="ECO:0000256" key="8">
    <source>
        <dbReference type="ARBA" id="ARBA00023004"/>
    </source>
</evidence>
<evidence type="ECO:0000256" key="16">
    <source>
        <dbReference type="SAM" id="SignalP"/>
    </source>
</evidence>
<dbReference type="InterPro" id="IPR000531">
    <property type="entry name" value="Beta-barrel_TonB"/>
</dbReference>
<evidence type="ECO:0000256" key="6">
    <source>
        <dbReference type="ARBA" id="ARBA00022692"/>
    </source>
</evidence>
<dbReference type="InterPro" id="IPR037066">
    <property type="entry name" value="Plug_dom_sf"/>
</dbReference>
<dbReference type="STRING" id="501024.RTCCBAU85039_4306"/>
<evidence type="ECO:0000256" key="3">
    <source>
        <dbReference type="ARBA" id="ARBA00022448"/>
    </source>
</evidence>
<dbReference type="GO" id="GO:0015344">
    <property type="term" value="F:siderophore uptake transmembrane transporter activity"/>
    <property type="evidence" value="ECO:0007669"/>
    <property type="project" value="TreeGrafter"/>
</dbReference>
<name>A0A1H8RWP1_9HYPH</name>
<dbReference type="InterPro" id="IPR012910">
    <property type="entry name" value="Plug_dom"/>
</dbReference>
<feature type="signal peptide" evidence="16">
    <location>
        <begin position="1"/>
        <end position="37"/>
    </location>
</feature>
<keyword evidence="7 16" id="KW-0732">Signal</keyword>
<keyword evidence="4 14" id="KW-1134">Transmembrane beta strand</keyword>
<dbReference type="Proteomes" id="UP000183063">
    <property type="component" value="Unassembled WGS sequence"/>
</dbReference>
<evidence type="ECO:0000256" key="12">
    <source>
        <dbReference type="ARBA" id="ARBA00023170"/>
    </source>
</evidence>
<dbReference type="GO" id="GO:0015891">
    <property type="term" value="P:siderophore transport"/>
    <property type="evidence" value="ECO:0007669"/>
    <property type="project" value="InterPro"/>
</dbReference>
<keyword evidence="12" id="KW-0675">Receptor</keyword>
<keyword evidence="8" id="KW-0408">Iron</keyword>
<evidence type="ECO:0000313" key="21">
    <source>
        <dbReference type="Proteomes" id="UP000183063"/>
    </source>
</evidence>
<evidence type="ECO:0000256" key="15">
    <source>
        <dbReference type="RuleBase" id="RU003357"/>
    </source>
</evidence>
<feature type="domain" description="TonB-dependent receptor-like beta-barrel" evidence="17">
    <location>
        <begin position="265"/>
        <end position="703"/>
    </location>
</feature>
<evidence type="ECO:0000313" key="19">
    <source>
        <dbReference type="EMBL" id="SEI08258.1"/>
    </source>
</evidence>
<evidence type="ECO:0000313" key="22">
    <source>
        <dbReference type="Proteomes" id="UP000198939"/>
    </source>
</evidence>
<dbReference type="CDD" id="cd01347">
    <property type="entry name" value="ligand_gated_channel"/>
    <property type="match status" value="1"/>
</dbReference>
<reference evidence="20 22" key="1">
    <citation type="submission" date="2016-10" db="EMBL/GenBank/DDBJ databases">
        <authorList>
            <person name="Varghese N."/>
            <person name="Submissions S."/>
        </authorList>
    </citation>
    <scope>NUCLEOTIDE SEQUENCE [LARGE SCALE GENOMIC DNA]</scope>
    <source>
        <strain evidence="20 22">CGMCC 1.7071</strain>
    </source>
</reference>
<evidence type="ECO:0000256" key="13">
    <source>
        <dbReference type="ARBA" id="ARBA00023237"/>
    </source>
</evidence>
<dbReference type="PANTHER" id="PTHR32552:SF68">
    <property type="entry name" value="FERRICHROME OUTER MEMBRANE TRANSPORTER_PHAGE RECEPTOR"/>
    <property type="match status" value="1"/>
</dbReference>
<dbReference type="Gene3D" id="2.40.170.20">
    <property type="entry name" value="TonB-dependent receptor, beta-barrel domain"/>
    <property type="match status" value="1"/>
</dbReference>
<evidence type="ECO:0000256" key="10">
    <source>
        <dbReference type="ARBA" id="ARBA00023077"/>
    </source>
</evidence>